<sequence>MSVLLSIVAGGILLIVSGVHVYWAFGGTSGAAAALPSSGGNPLFVPRMPETLAVAVLLALAACVLLGIGDVLPTFLPAWAYEWGGWLLGAVFALRTIGDFRWVGLFKTRRGTTFAHWDTRFYSPLCLVLAAIALWLQIAE</sequence>
<proteinExistence type="predicted"/>
<keyword evidence="3" id="KW-1185">Reference proteome</keyword>
<dbReference type="InterPro" id="IPR025058">
    <property type="entry name" value="DUF3995"/>
</dbReference>
<protein>
    <recommendedName>
        <fullName evidence="4">DUF3995 domain-containing protein</fullName>
    </recommendedName>
</protein>
<gene>
    <name evidence="2" type="ORF">FHS18_005337</name>
</gene>
<keyword evidence="1" id="KW-0472">Membrane</keyword>
<name>A0A7W5FQN6_9BACL</name>
<evidence type="ECO:0000256" key="1">
    <source>
        <dbReference type="SAM" id="Phobius"/>
    </source>
</evidence>
<reference evidence="2 3" key="1">
    <citation type="submission" date="2020-08" db="EMBL/GenBank/DDBJ databases">
        <title>Genomic Encyclopedia of Type Strains, Phase III (KMG-III): the genomes of soil and plant-associated and newly described type strains.</title>
        <authorList>
            <person name="Whitman W."/>
        </authorList>
    </citation>
    <scope>NUCLEOTIDE SEQUENCE [LARGE SCALE GENOMIC DNA]</scope>
    <source>
        <strain evidence="2 3">CECT 5862</strain>
    </source>
</reference>
<keyword evidence="1" id="KW-0812">Transmembrane</keyword>
<feature type="transmembrane region" description="Helical" evidence="1">
    <location>
        <begin position="121"/>
        <end position="139"/>
    </location>
</feature>
<dbReference type="EMBL" id="JACHXK010000017">
    <property type="protein sequence ID" value="MBB3113234.1"/>
    <property type="molecule type" value="Genomic_DNA"/>
</dbReference>
<comment type="caution">
    <text evidence="2">The sequence shown here is derived from an EMBL/GenBank/DDBJ whole genome shotgun (WGS) entry which is preliminary data.</text>
</comment>
<evidence type="ECO:0008006" key="4">
    <source>
        <dbReference type="Google" id="ProtNLM"/>
    </source>
</evidence>
<dbReference type="RefSeq" id="WP_183603327.1">
    <property type="nucleotide sequence ID" value="NZ_JACHXK010000017.1"/>
</dbReference>
<keyword evidence="1" id="KW-1133">Transmembrane helix</keyword>
<dbReference type="Proteomes" id="UP000570361">
    <property type="component" value="Unassembled WGS sequence"/>
</dbReference>
<evidence type="ECO:0000313" key="2">
    <source>
        <dbReference type="EMBL" id="MBB3113234.1"/>
    </source>
</evidence>
<feature type="transmembrane region" description="Helical" evidence="1">
    <location>
        <begin position="79"/>
        <end position="98"/>
    </location>
</feature>
<dbReference type="Pfam" id="PF13160">
    <property type="entry name" value="DUF3995"/>
    <property type="match status" value="1"/>
</dbReference>
<accession>A0A7W5FQN6</accession>
<dbReference type="AlphaFoldDB" id="A0A7W5FQN6"/>
<organism evidence="2 3">
    <name type="scientific">Paenibacillus phyllosphaerae</name>
    <dbReference type="NCBI Taxonomy" id="274593"/>
    <lineage>
        <taxon>Bacteria</taxon>
        <taxon>Bacillati</taxon>
        <taxon>Bacillota</taxon>
        <taxon>Bacilli</taxon>
        <taxon>Bacillales</taxon>
        <taxon>Paenibacillaceae</taxon>
        <taxon>Paenibacillus</taxon>
    </lineage>
</organism>
<evidence type="ECO:0000313" key="3">
    <source>
        <dbReference type="Proteomes" id="UP000570361"/>
    </source>
</evidence>
<feature type="transmembrane region" description="Helical" evidence="1">
    <location>
        <begin position="52"/>
        <end position="72"/>
    </location>
</feature>